<feature type="domain" description="Methyltransferase type 11" evidence="1">
    <location>
        <begin position="46"/>
        <end position="122"/>
    </location>
</feature>
<dbReference type="InterPro" id="IPR029063">
    <property type="entry name" value="SAM-dependent_MTases_sf"/>
</dbReference>
<dbReference type="SUPFAM" id="SSF53335">
    <property type="entry name" value="S-adenosyl-L-methionine-dependent methyltransferases"/>
    <property type="match status" value="1"/>
</dbReference>
<evidence type="ECO:0000313" key="2">
    <source>
        <dbReference type="EMBL" id="NYI43813.1"/>
    </source>
</evidence>
<evidence type="ECO:0000313" key="3">
    <source>
        <dbReference type="Proteomes" id="UP000562045"/>
    </source>
</evidence>
<proteinExistence type="predicted"/>
<dbReference type="EMBL" id="JACBZM010000001">
    <property type="protein sequence ID" value="NYI43813.1"/>
    <property type="molecule type" value="Genomic_DNA"/>
</dbReference>
<protein>
    <recommendedName>
        <fullName evidence="1">Methyltransferase type 11 domain-containing protein</fullName>
    </recommendedName>
</protein>
<dbReference type="GO" id="GO:0008757">
    <property type="term" value="F:S-adenosylmethionine-dependent methyltransferase activity"/>
    <property type="evidence" value="ECO:0007669"/>
    <property type="project" value="InterPro"/>
</dbReference>
<dbReference type="AlphaFoldDB" id="A0A7Z0CM98"/>
<organism evidence="2 3">
    <name type="scientific">Nocardioides aromaticivorans</name>
    <dbReference type="NCBI Taxonomy" id="200618"/>
    <lineage>
        <taxon>Bacteria</taxon>
        <taxon>Bacillati</taxon>
        <taxon>Actinomycetota</taxon>
        <taxon>Actinomycetes</taxon>
        <taxon>Propionibacteriales</taxon>
        <taxon>Nocardioidaceae</taxon>
        <taxon>Nocardioides</taxon>
    </lineage>
</organism>
<gene>
    <name evidence="2" type="ORF">BJ993_000893</name>
</gene>
<dbReference type="Proteomes" id="UP000562045">
    <property type="component" value="Unassembled WGS sequence"/>
</dbReference>
<dbReference type="PANTHER" id="PTHR43591">
    <property type="entry name" value="METHYLTRANSFERASE"/>
    <property type="match status" value="1"/>
</dbReference>
<name>A0A7Z0CM98_9ACTN</name>
<dbReference type="RefSeq" id="WP_179647887.1">
    <property type="nucleotide sequence ID" value="NZ_JACBZM010000001.1"/>
</dbReference>
<accession>A0A7Z0CM98</accession>
<evidence type="ECO:0000259" key="1">
    <source>
        <dbReference type="Pfam" id="PF08241"/>
    </source>
</evidence>
<sequence length="253" mass="25842">MGRASIGDAYDRSASAWRSGPAALYAVLAEALIDRAPVAVAGGVVLDAGAGSGVAGDAARARGAARVVGVDLAPAMLGRGGSAVAGDLVRLPFRDRAFDLAVAAFSIGHADPAAAMAELHRVAPALLASAFAEGWTHPAKEVVERVLAERGHVPPAWYQAFKDGTERQVGDPDRLAALATTAGWTDARVERVEVATGLTDPRVMAAWRLGMAHHAPFVAGLPSRVRAEVAAEAEALLAGAPPVVAPMLVLTAT</sequence>
<dbReference type="Gene3D" id="3.40.50.150">
    <property type="entry name" value="Vaccinia Virus protein VP39"/>
    <property type="match status" value="1"/>
</dbReference>
<dbReference type="InterPro" id="IPR013216">
    <property type="entry name" value="Methyltransf_11"/>
</dbReference>
<dbReference type="Pfam" id="PF08241">
    <property type="entry name" value="Methyltransf_11"/>
    <property type="match status" value="1"/>
</dbReference>
<reference evidence="2 3" key="1">
    <citation type="submission" date="2020-07" db="EMBL/GenBank/DDBJ databases">
        <title>Sequencing the genomes of 1000 actinobacteria strains.</title>
        <authorList>
            <person name="Klenk H.-P."/>
        </authorList>
    </citation>
    <scope>NUCLEOTIDE SEQUENCE [LARGE SCALE GENOMIC DNA]</scope>
    <source>
        <strain evidence="2 3">DSM 15131</strain>
    </source>
</reference>
<comment type="caution">
    <text evidence="2">The sequence shown here is derived from an EMBL/GenBank/DDBJ whole genome shotgun (WGS) entry which is preliminary data.</text>
</comment>